<dbReference type="Proteomes" id="UP000075243">
    <property type="component" value="Chromosome 8"/>
</dbReference>
<proteinExistence type="predicted"/>
<reference evidence="2 3" key="1">
    <citation type="journal article" date="2012" name="Nat. Biotechnol.">
        <title>Draft genome sequence of pigeonpea (Cajanus cajan), an orphan legume crop of resource-poor farmers.</title>
        <authorList>
            <person name="Varshney R.K."/>
            <person name="Chen W."/>
            <person name="Li Y."/>
            <person name="Bharti A.K."/>
            <person name="Saxena R.K."/>
            <person name="Schlueter J.A."/>
            <person name="Donoghue M.T."/>
            <person name="Azam S."/>
            <person name="Fan G."/>
            <person name="Whaley A.M."/>
            <person name="Farmer A.D."/>
            <person name="Sheridan J."/>
            <person name="Iwata A."/>
            <person name="Tuteja R."/>
            <person name="Penmetsa R.V."/>
            <person name="Wu W."/>
            <person name="Upadhyaya H.D."/>
            <person name="Yang S.P."/>
            <person name="Shah T."/>
            <person name="Saxena K.B."/>
            <person name="Michael T."/>
            <person name="McCombie W.R."/>
            <person name="Yang B."/>
            <person name="Zhang G."/>
            <person name="Yang H."/>
            <person name="Wang J."/>
            <person name="Spillane C."/>
            <person name="Cook D.R."/>
            <person name="May G.D."/>
            <person name="Xu X."/>
            <person name="Jackson S.A."/>
        </authorList>
    </citation>
    <scope>NUCLEOTIDE SEQUENCE [LARGE SCALE GENOMIC DNA]</scope>
    <source>
        <strain evidence="3">cv. Asha</strain>
    </source>
</reference>
<dbReference type="GO" id="GO:0035251">
    <property type="term" value="F:UDP-glucosyltransferase activity"/>
    <property type="evidence" value="ECO:0007669"/>
    <property type="project" value="InterPro"/>
</dbReference>
<feature type="chain" id="PRO_5007588959" evidence="1">
    <location>
        <begin position="24"/>
        <end position="100"/>
    </location>
</feature>
<dbReference type="PANTHER" id="PTHR48049:SF133">
    <property type="entry name" value="GT2"/>
    <property type="match status" value="1"/>
</dbReference>
<gene>
    <name evidence="2" type="ORF">KK1_017664</name>
</gene>
<keyword evidence="3" id="KW-1185">Reference proteome</keyword>
<protein>
    <submittedName>
        <fullName evidence="2">Uncharacterized protein</fullName>
    </submittedName>
</protein>
<keyword evidence="1" id="KW-0732">Signal</keyword>
<dbReference type="SUPFAM" id="SSF53756">
    <property type="entry name" value="UDP-Glycosyltransferase/glycogen phosphorylase"/>
    <property type="match status" value="1"/>
</dbReference>
<dbReference type="EMBL" id="CM003610">
    <property type="protein sequence ID" value="KYP63099.1"/>
    <property type="molecule type" value="Genomic_DNA"/>
</dbReference>
<dbReference type="InterPro" id="IPR050481">
    <property type="entry name" value="UDP-glycosyltransf_plant"/>
</dbReference>
<dbReference type="PANTHER" id="PTHR48049">
    <property type="entry name" value="GLYCOSYLTRANSFERASE"/>
    <property type="match status" value="1"/>
</dbReference>
<dbReference type="AlphaFoldDB" id="A0A151T7R9"/>
<accession>A0A151T7R9</accession>
<sequence>MIENLLFGHVLVMLPFLLDQALYSRVMEEKKVGIEIPRNEQDGSFTRSSVAKALRLAVVDEEGSAYRNNAKEIGKKFSNKELHHQYIQDFVSSLYNHKYT</sequence>
<feature type="signal peptide" evidence="1">
    <location>
        <begin position="1"/>
        <end position="23"/>
    </location>
</feature>
<name>A0A151T7R9_CAJCA</name>
<dbReference type="STRING" id="3821.A0A151T7R9"/>
<evidence type="ECO:0000256" key="1">
    <source>
        <dbReference type="SAM" id="SignalP"/>
    </source>
</evidence>
<dbReference type="OMA" id="WGSITET"/>
<dbReference type="Gene3D" id="3.40.50.2000">
    <property type="entry name" value="Glycogen Phosphorylase B"/>
    <property type="match status" value="1"/>
</dbReference>
<evidence type="ECO:0000313" key="3">
    <source>
        <dbReference type="Proteomes" id="UP000075243"/>
    </source>
</evidence>
<dbReference type="Gramene" id="C.cajan_17155.t">
    <property type="protein sequence ID" value="C.cajan_17155.t.cds1"/>
    <property type="gene ID" value="C.cajan_17155"/>
</dbReference>
<evidence type="ECO:0000313" key="2">
    <source>
        <dbReference type="EMBL" id="KYP63099.1"/>
    </source>
</evidence>
<organism evidence="2 3">
    <name type="scientific">Cajanus cajan</name>
    <name type="common">Pigeon pea</name>
    <name type="synonym">Cajanus indicus</name>
    <dbReference type="NCBI Taxonomy" id="3821"/>
    <lineage>
        <taxon>Eukaryota</taxon>
        <taxon>Viridiplantae</taxon>
        <taxon>Streptophyta</taxon>
        <taxon>Embryophyta</taxon>
        <taxon>Tracheophyta</taxon>
        <taxon>Spermatophyta</taxon>
        <taxon>Magnoliopsida</taxon>
        <taxon>eudicotyledons</taxon>
        <taxon>Gunneridae</taxon>
        <taxon>Pentapetalae</taxon>
        <taxon>rosids</taxon>
        <taxon>fabids</taxon>
        <taxon>Fabales</taxon>
        <taxon>Fabaceae</taxon>
        <taxon>Papilionoideae</taxon>
        <taxon>50 kb inversion clade</taxon>
        <taxon>NPAAA clade</taxon>
        <taxon>indigoferoid/millettioid clade</taxon>
        <taxon>Phaseoleae</taxon>
        <taxon>Cajanus</taxon>
    </lineage>
</organism>